<keyword evidence="6 14" id="KW-0328">Glycosyltransferase</keyword>
<dbReference type="PANTHER" id="PTHR12989:SF10">
    <property type="entry name" value="DOL-P-GLC:GLC(2)MAN(9)GLCNAC(2)-PP-DOL ALPHA-1,2-GLUCOSYLTRANSFERASE-RELATED"/>
    <property type="match status" value="1"/>
</dbReference>
<evidence type="ECO:0000256" key="11">
    <source>
        <dbReference type="ARBA" id="ARBA00023136"/>
    </source>
</evidence>
<comment type="similarity">
    <text evidence="3 14">Belongs to the ALG10 glucosyltransferase family.</text>
</comment>
<keyword evidence="11 14" id="KW-0472">Membrane</keyword>
<feature type="transmembrane region" description="Helical" evidence="14">
    <location>
        <begin position="77"/>
        <end position="96"/>
    </location>
</feature>
<evidence type="ECO:0000313" key="16">
    <source>
        <dbReference type="EMBL" id="TFK30382.1"/>
    </source>
</evidence>
<evidence type="ECO:0000256" key="13">
    <source>
        <dbReference type="ARBA" id="ARBA00048064"/>
    </source>
</evidence>
<comment type="caution">
    <text evidence="14">Lacks conserved residue(s) required for the propagation of feature annotation.</text>
</comment>
<dbReference type="AlphaFoldDB" id="A0A5C3LCN5"/>
<dbReference type="GO" id="GO:0106073">
    <property type="term" value="F:dolichyl pyrophosphate Glc2Man9GlcNAc2 alpha-1,2-glucosyltransferase activity"/>
    <property type="evidence" value="ECO:0007669"/>
    <property type="project" value="UniProtKB-UniRule"/>
</dbReference>
<keyword evidence="7 16" id="KW-0808">Transferase</keyword>
<accession>A0A5C3LCN5</accession>
<comment type="catalytic activity">
    <reaction evidence="13">
        <text>an alpha-D-Glc-(1-&gt;3)-alpha-D-Glc-(1-&gt;3)-alpha-D-Man-(1-&gt;2)-alpha-D-Man-(1-&gt;2)-alpha-D-Man-(1-&gt;3)-[alpha-D-Man-(1-&gt;2)-alpha-D-Man-(1-&gt;3)-[alpha-D-Man-(1-&gt;2)-alpha-D-Man-(1-&gt;6)]-alpha-D-Man-(1-&gt;6)]-beta-D-Man-(1-&gt;4)-beta-D-GlcNAc-(1-&gt;4)-alpha-D-GlcNAc-diphospho-di-trans,poly-cis-dolichol + a di-trans,poly-cis-dolichyl beta-D-glucosyl phosphate = a alpha-D-Glc-(1-&gt;2)-alpha-D-Glc-(1-&gt;3)-alpha-D-Glc-(1-&gt;3)-alpha-D-Man-(1-&gt;2)-alpha-D-Man-(1-&gt;2)-alpha-D-Man-(1-&gt;3)-[alpha-D-Man-(1-&gt;2)-alpha-D-Man-(1-&gt;3)-[alpha-D-Man-(1-&gt;2)-alpha-D-Man-(1-&gt;6)]-alpha-D-Man-(1-&gt;6)]-beta-D-Man-(1-&gt;4)-beta-D-GlcNAc-(1-&gt;4)-alpha-D-GlcNAc-diphospho-di-trans,poly-cis-dolichol + a di-trans,poly-cis-dolichyl phosphate + H(+)</text>
        <dbReference type="Rhea" id="RHEA:29543"/>
        <dbReference type="Rhea" id="RHEA-COMP:19498"/>
        <dbReference type="Rhea" id="RHEA-COMP:19502"/>
        <dbReference type="Rhea" id="RHEA-COMP:19512"/>
        <dbReference type="Rhea" id="RHEA-COMP:19522"/>
        <dbReference type="ChEBI" id="CHEBI:15378"/>
        <dbReference type="ChEBI" id="CHEBI:57525"/>
        <dbReference type="ChEBI" id="CHEBI:57683"/>
        <dbReference type="ChEBI" id="CHEBI:132522"/>
        <dbReference type="ChEBI" id="CHEBI:132523"/>
        <dbReference type="EC" id="2.4.1.256"/>
    </reaction>
    <physiologicalReaction direction="left-to-right" evidence="13">
        <dbReference type="Rhea" id="RHEA:29544"/>
    </physiologicalReaction>
</comment>
<feature type="transmembrane region" description="Helical" evidence="14">
    <location>
        <begin position="386"/>
        <end position="402"/>
    </location>
</feature>
<evidence type="ECO:0000256" key="14">
    <source>
        <dbReference type="PIRNR" id="PIRNR028810"/>
    </source>
</evidence>
<evidence type="ECO:0000256" key="9">
    <source>
        <dbReference type="ARBA" id="ARBA00022824"/>
    </source>
</evidence>
<dbReference type="GO" id="GO:0006488">
    <property type="term" value="P:dolichol-linked oligosaccharide biosynthetic process"/>
    <property type="evidence" value="ECO:0007669"/>
    <property type="project" value="UniProtKB-UniRule"/>
</dbReference>
<protein>
    <recommendedName>
        <fullName evidence="5 14">Dol-P-Glc:Glc(2)Man(9)GlcNAc(2)-PP-Dol alpha-1,2-glucosyltransferase</fullName>
        <ecNumber evidence="4 14">2.4.1.256</ecNumber>
    </recommendedName>
</protein>
<dbReference type="GO" id="GO:0005789">
    <property type="term" value="C:endoplasmic reticulum membrane"/>
    <property type="evidence" value="ECO:0007669"/>
    <property type="project" value="UniProtKB-SubCell"/>
</dbReference>
<feature type="transmembrane region" description="Helical" evidence="14">
    <location>
        <begin position="116"/>
        <end position="134"/>
    </location>
</feature>
<dbReference type="Proteomes" id="UP000307440">
    <property type="component" value="Unassembled WGS sequence"/>
</dbReference>
<feature type="transmembrane region" description="Helical" evidence="14">
    <location>
        <begin position="422"/>
        <end position="447"/>
    </location>
</feature>
<evidence type="ECO:0000256" key="5">
    <source>
        <dbReference type="ARBA" id="ARBA00018512"/>
    </source>
</evidence>
<dbReference type="PANTHER" id="PTHR12989">
    <property type="entry name" value="ALPHA-1,2-GLUCOSYLTRANSFERASE ALG10"/>
    <property type="match status" value="1"/>
</dbReference>
<feature type="transmembrane region" description="Helical" evidence="14">
    <location>
        <begin position="230"/>
        <end position="250"/>
    </location>
</feature>
<dbReference type="EC" id="2.4.1.256" evidence="4 14"/>
<comment type="pathway">
    <text evidence="2">Protein modification; protein glycosylation.</text>
</comment>
<comment type="function">
    <text evidence="12">Dol-P-Glc:Glc(2)Man(9)GlcNAc(2)-PP-Dol alpha-1,2-glucosyltransferase that operates in the biosynthetic pathway of dolichol-linked oligosaccharides, the glycan precursors employed in protein asparagine (N)-glycosylation. The assembly of dolichol-linked oligosaccharides begins on the cytosolic side of the endoplasmic reticulum membrane and finishes in its lumen. The sequential addition of sugars to dolichol pyrophosphate produces dolichol-linked oligosaccharides containing fourteen sugars, including two GlcNAcs, nine mannoses and three glucoses. Once assembled, the oligosaccharide is transferred from the lipid to nascent proteins by oligosaccharyltransferases. In the lumen of the endoplasmic reticulum, adds the third and last glucose residue from dolichyl phosphate glucose (Dol-P-Glc) onto the lipid-linked oligosaccharide intermediate Glc(2)Man(9)GlcNAc(2)-PP-Dol to produce Glc(3)Man(9)GlcNAc(2)-PP-Dol.</text>
</comment>
<evidence type="ECO:0000256" key="1">
    <source>
        <dbReference type="ARBA" id="ARBA00004477"/>
    </source>
</evidence>
<dbReference type="InterPro" id="IPR016900">
    <property type="entry name" value="Alg10"/>
</dbReference>
<evidence type="ECO:0000256" key="3">
    <source>
        <dbReference type="ARBA" id="ARBA00010600"/>
    </source>
</evidence>
<feature type="transmembrane region" description="Helical" evidence="14">
    <location>
        <begin position="356"/>
        <end position="374"/>
    </location>
</feature>
<evidence type="ECO:0000256" key="6">
    <source>
        <dbReference type="ARBA" id="ARBA00022676"/>
    </source>
</evidence>
<keyword evidence="17" id="KW-1185">Reference proteome</keyword>
<feature type="transmembrane region" description="Helical" evidence="14">
    <location>
        <begin position="270"/>
        <end position="291"/>
    </location>
</feature>
<dbReference type="Pfam" id="PF04922">
    <property type="entry name" value="DIE2_ALG10"/>
    <property type="match status" value="1"/>
</dbReference>
<feature type="transmembrane region" description="Helical" evidence="14">
    <location>
        <begin position="312"/>
        <end position="336"/>
    </location>
</feature>
<keyword evidence="10 14" id="KW-1133">Transmembrane helix</keyword>
<dbReference type="STRING" id="230819.A0A5C3LCN5"/>
<dbReference type="PIRSF" id="PIRSF028810">
    <property type="entry name" value="Alpha1_2_glucosyltferase_Alg10"/>
    <property type="match status" value="1"/>
</dbReference>
<evidence type="ECO:0000256" key="4">
    <source>
        <dbReference type="ARBA" id="ARBA00011967"/>
    </source>
</evidence>
<evidence type="ECO:0000256" key="2">
    <source>
        <dbReference type="ARBA" id="ARBA00004922"/>
    </source>
</evidence>
<evidence type="ECO:0000256" key="10">
    <source>
        <dbReference type="ARBA" id="ARBA00022989"/>
    </source>
</evidence>
<feature type="signal peptide" evidence="15">
    <location>
        <begin position="1"/>
        <end position="21"/>
    </location>
</feature>
<feature type="transmembrane region" description="Helical" evidence="14">
    <location>
        <begin position="154"/>
        <end position="180"/>
    </location>
</feature>
<dbReference type="OrthoDB" id="4769at2759"/>
<comment type="subcellular location">
    <subcellularLocation>
        <location evidence="1">Endoplasmic reticulum membrane</location>
        <topology evidence="1">Multi-pass membrane protein</topology>
    </subcellularLocation>
</comment>
<proteinExistence type="inferred from homology"/>
<reference evidence="16 17" key="1">
    <citation type="journal article" date="2019" name="Nat. Ecol. Evol.">
        <title>Megaphylogeny resolves global patterns of mushroom evolution.</title>
        <authorList>
            <person name="Varga T."/>
            <person name="Krizsan K."/>
            <person name="Foldi C."/>
            <person name="Dima B."/>
            <person name="Sanchez-Garcia M."/>
            <person name="Sanchez-Ramirez S."/>
            <person name="Szollosi G.J."/>
            <person name="Szarkandi J.G."/>
            <person name="Papp V."/>
            <person name="Albert L."/>
            <person name="Andreopoulos W."/>
            <person name="Angelini C."/>
            <person name="Antonin V."/>
            <person name="Barry K.W."/>
            <person name="Bougher N.L."/>
            <person name="Buchanan P."/>
            <person name="Buyck B."/>
            <person name="Bense V."/>
            <person name="Catcheside P."/>
            <person name="Chovatia M."/>
            <person name="Cooper J."/>
            <person name="Damon W."/>
            <person name="Desjardin D."/>
            <person name="Finy P."/>
            <person name="Geml J."/>
            <person name="Haridas S."/>
            <person name="Hughes K."/>
            <person name="Justo A."/>
            <person name="Karasinski D."/>
            <person name="Kautmanova I."/>
            <person name="Kiss B."/>
            <person name="Kocsube S."/>
            <person name="Kotiranta H."/>
            <person name="LaButti K.M."/>
            <person name="Lechner B.E."/>
            <person name="Liimatainen K."/>
            <person name="Lipzen A."/>
            <person name="Lukacs Z."/>
            <person name="Mihaltcheva S."/>
            <person name="Morgado L.N."/>
            <person name="Niskanen T."/>
            <person name="Noordeloos M.E."/>
            <person name="Ohm R.A."/>
            <person name="Ortiz-Santana B."/>
            <person name="Ovrebo C."/>
            <person name="Racz N."/>
            <person name="Riley R."/>
            <person name="Savchenko A."/>
            <person name="Shiryaev A."/>
            <person name="Soop K."/>
            <person name="Spirin V."/>
            <person name="Szebenyi C."/>
            <person name="Tomsovsky M."/>
            <person name="Tulloss R.E."/>
            <person name="Uehling J."/>
            <person name="Grigoriev I.V."/>
            <person name="Vagvolgyi C."/>
            <person name="Papp T."/>
            <person name="Martin F.M."/>
            <person name="Miettinen O."/>
            <person name="Hibbett D.S."/>
            <person name="Nagy L.G."/>
        </authorList>
    </citation>
    <scope>NUCLEOTIDE SEQUENCE [LARGE SCALE GENOMIC DNA]</scope>
    <source>
        <strain evidence="16 17">CBS 121175</strain>
    </source>
</reference>
<evidence type="ECO:0000313" key="17">
    <source>
        <dbReference type="Proteomes" id="UP000307440"/>
    </source>
</evidence>
<name>A0A5C3LCN5_COPMA</name>
<keyword evidence="9" id="KW-0256">Endoplasmic reticulum</keyword>
<evidence type="ECO:0000256" key="12">
    <source>
        <dbReference type="ARBA" id="ARBA00044727"/>
    </source>
</evidence>
<dbReference type="EMBL" id="ML210146">
    <property type="protein sequence ID" value="TFK30382.1"/>
    <property type="molecule type" value="Genomic_DNA"/>
</dbReference>
<evidence type="ECO:0000256" key="8">
    <source>
        <dbReference type="ARBA" id="ARBA00022692"/>
    </source>
</evidence>
<evidence type="ECO:0000256" key="15">
    <source>
        <dbReference type="SAM" id="SignalP"/>
    </source>
</evidence>
<sequence>MSSLYLAFSAICVTVLKELNALVDEPYMDEPFHIPQVQAYCRGEFETWDPKLTTPPGLYLMSLLLKKIFLFKCNVPMLRLTATLNLLGLPLALTWLLCYHQRVRSPTSWFTPSNEAVVVAFFPVAWFFGFLYYTEAPSLLSVILTVVFASQSNHWLAALFGLISCTFRQTNVIWMLYAYASSQLMMLRFKRPSNHDSESKNRLHDPSALQGAPMDLVKSILDVPKILPQVLPAFIPYTLVLGLFAAFVIWNGGIVLGDKSNHVPTVHIPQIYYFVGFTTILGWPILLSYQGGPGALVKDVAYRTFGSKVRSLISLVIMGAMGVTVKLFTIHHPFLLSDNRHYTFYVWRRVFLLHPFAPYLLVPGYFACAWAWFLRAGRDQTLLQNLLLPVFVIPTLLPTPLLEPRYFLIPYILLRAQIGDVPAWAVALEGVWYGLINGLTMYIFLYLPREGVGRFMW</sequence>
<feature type="chain" id="PRO_5022742034" description="Dol-P-Glc:Glc(2)Man(9)GlcNAc(2)-PP-Dol alpha-1,2-glucosyltransferase" evidence="15">
    <location>
        <begin position="22"/>
        <end position="457"/>
    </location>
</feature>
<keyword evidence="15" id="KW-0732">Signal</keyword>
<organism evidence="16 17">
    <name type="scientific">Coprinopsis marcescibilis</name>
    <name type="common">Agaric fungus</name>
    <name type="synonym">Psathyrella marcescibilis</name>
    <dbReference type="NCBI Taxonomy" id="230819"/>
    <lineage>
        <taxon>Eukaryota</taxon>
        <taxon>Fungi</taxon>
        <taxon>Dikarya</taxon>
        <taxon>Basidiomycota</taxon>
        <taxon>Agaricomycotina</taxon>
        <taxon>Agaricomycetes</taxon>
        <taxon>Agaricomycetidae</taxon>
        <taxon>Agaricales</taxon>
        <taxon>Agaricineae</taxon>
        <taxon>Psathyrellaceae</taxon>
        <taxon>Coprinopsis</taxon>
    </lineage>
</organism>
<gene>
    <name evidence="16" type="ORF">FA15DRAFT_662340</name>
</gene>
<evidence type="ECO:0000256" key="7">
    <source>
        <dbReference type="ARBA" id="ARBA00022679"/>
    </source>
</evidence>
<keyword evidence="8 14" id="KW-0812">Transmembrane</keyword>